<feature type="domain" description="HTH lysR-type" evidence="5">
    <location>
        <begin position="7"/>
        <end position="64"/>
    </location>
</feature>
<organism evidence="6 7">
    <name type="scientific">Kaistia nematophila</name>
    <dbReference type="NCBI Taxonomy" id="2994654"/>
    <lineage>
        <taxon>Bacteria</taxon>
        <taxon>Pseudomonadati</taxon>
        <taxon>Pseudomonadota</taxon>
        <taxon>Alphaproteobacteria</taxon>
        <taxon>Hyphomicrobiales</taxon>
        <taxon>Kaistiaceae</taxon>
        <taxon>Kaistia</taxon>
    </lineage>
</organism>
<evidence type="ECO:0000256" key="4">
    <source>
        <dbReference type="ARBA" id="ARBA00023163"/>
    </source>
</evidence>
<comment type="similarity">
    <text evidence="1">Belongs to the LysR transcriptional regulatory family.</text>
</comment>
<dbReference type="PANTHER" id="PTHR30537">
    <property type="entry name" value="HTH-TYPE TRANSCRIPTIONAL REGULATOR"/>
    <property type="match status" value="1"/>
</dbReference>
<evidence type="ECO:0000259" key="5">
    <source>
        <dbReference type="PROSITE" id="PS50931"/>
    </source>
</evidence>
<keyword evidence="2" id="KW-0805">Transcription regulation</keyword>
<dbReference type="InterPro" id="IPR036388">
    <property type="entry name" value="WH-like_DNA-bd_sf"/>
</dbReference>
<dbReference type="InterPro" id="IPR058163">
    <property type="entry name" value="LysR-type_TF_proteobact-type"/>
</dbReference>
<dbReference type="SUPFAM" id="SSF53850">
    <property type="entry name" value="Periplasmic binding protein-like II"/>
    <property type="match status" value="1"/>
</dbReference>
<dbReference type="PRINTS" id="PR00039">
    <property type="entry name" value="HTHLYSR"/>
</dbReference>
<dbReference type="Gene3D" id="3.40.190.10">
    <property type="entry name" value="Periplasmic binding protein-like II"/>
    <property type="match status" value="2"/>
</dbReference>
<reference evidence="6" key="1">
    <citation type="submission" date="2022-11" db="EMBL/GenBank/DDBJ databases">
        <title>Biodiversity and phylogenetic relationships of bacteria.</title>
        <authorList>
            <person name="Machado R.A.R."/>
            <person name="Bhat A."/>
            <person name="Loulou A."/>
            <person name="Kallel S."/>
        </authorList>
    </citation>
    <scope>NUCLEOTIDE SEQUENCE</scope>
    <source>
        <strain evidence="6">K-TC2</strain>
    </source>
</reference>
<sequence length="296" mass="32775">MREGYIPTISELQAFSACARLGTTTRAAQALNLTQSAVSRSVGTLEERLGVRLFLRVKQRLILSDAGRALNRESDRLLDELRQAAMTVMAFGGHADVLRLAVLPTFGSTWLVPRLAAYRAIAPDLTFDISARLEAVDFEADGFDAAIQRGDHRPGGAHADVLMPEELVVLAAPALLGGRRVLPDEELSRMPLLQQSTRPTLWLDWFRDAGLDSRTILRGARFQHFDMVVHAAVAGLGVALVPEVVARTALAAGDLVLASERRLTGDQPYTLIYPHRSQQREGFMRFRDWLLRQVDR</sequence>
<evidence type="ECO:0000256" key="1">
    <source>
        <dbReference type="ARBA" id="ARBA00009437"/>
    </source>
</evidence>
<dbReference type="SUPFAM" id="SSF46785">
    <property type="entry name" value="Winged helix' DNA-binding domain"/>
    <property type="match status" value="1"/>
</dbReference>
<dbReference type="Proteomes" id="UP001144805">
    <property type="component" value="Unassembled WGS sequence"/>
</dbReference>
<dbReference type="RefSeq" id="WP_266337053.1">
    <property type="nucleotide sequence ID" value="NZ_JAPKNK010000001.1"/>
</dbReference>
<dbReference type="PANTHER" id="PTHR30537:SF26">
    <property type="entry name" value="GLYCINE CLEAVAGE SYSTEM TRANSCRIPTIONAL ACTIVATOR"/>
    <property type="match status" value="1"/>
</dbReference>
<evidence type="ECO:0000256" key="2">
    <source>
        <dbReference type="ARBA" id="ARBA00023015"/>
    </source>
</evidence>
<name>A0A9X3DYI2_9HYPH</name>
<dbReference type="EMBL" id="JAPKNK010000001">
    <property type="protein sequence ID" value="MCX5568092.1"/>
    <property type="molecule type" value="Genomic_DNA"/>
</dbReference>
<proteinExistence type="inferred from homology"/>
<dbReference type="InterPro" id="IPR000847">
    <property type="entry name" value="LysR_HTH_N"/>
</dbReference>
<dbReference type="GO" id="GO:0043565">
    <property type="term" value="F:sequence-specific DNA binding"/>
    <property type="evidence" value="ECO:0007669"/>
    <property type="project" value="TreeGrafter"/>
</dbReference>
<dbReference type="GO" id="GO:0003700">
    <property type="term" value="F:DNA-binding transcription factor activity"/>
    <property type="evidence" value="ECO:0007669"/>
    <property type="project" value="InterPro"/>
</dbReference>
<dbReference type="PROSITE" id="PS50931">
    <property type="entry name" value="HTH_LYSR"/>
    <property type="match status" value="1"/>
</dbReference>
<evidence type="ECO:0000256" key="3">
    <source>
        <dbReference type="ARBA" id="ARBA00023125"/>
    </source>
</evidence>
<comment type="caution">
    <text evidence="6">The sequence shown here is derived from an EMBL/GenBank/DDBJ whole genome shotgun (WGS) entry which is preliminary data.</text>
</comment>
<dbReference type="AlphaFoldDB" id="A0A9X3DYI2"/>
<dbReference type="InterPro" id="IPR005119">
    <property type="entry name" value="LysR_subst-bd"/>
</dbReference>
<dbReference type="InterPro" id="IPR036390">
    <property type="entry name" value="WH_DNA-bd_sf"/>
</dbReference>
<evidence type="ECO:0000313" key="7">
    <source>
        <dbReference type="Proteomes" id="UP001144805"/>
    </source>
</evidence>
<gene>
    <name evidence="6" type="ORF">OSH07_02675</name>
</gene>
<dbReference type="Gene3D" id="1.10.10.10">
    <property type="entry name" value="Winged helix-like DNA-binding domain superfamily/Winged helix DNA-binding domain"/>
    <property type="match status" value="1"/>
</dbReference>
<keyword evidence="7" id="KW-1185">Reference proteome</keyword>
<keyword evidence="3" id="KW-0238">DNA-binding</keyword>
<keyword evidence="4" id="KW-0804">Transcription</keyword>
<dbReference type="Pfam" id="PF03466">
    <property type="entry name" value="LysR_substrate"/>
    <property type="match status" value="1"/>
</dbReference>
<protein>
    <submittedName>
        <fullName evidence="6">LysR substrate-binding domain-containing protein</fullName>
    </submittedName>
</protein>
<dbReference type="GO" id="GO:0006351">
    <property type="term" value="P:DNA-templated transcription"/>
    <property type="evidence" value="ECO:0007669"/>
    <property type="project" value="TreeGrafter"/>
</dbReference>
<dbReference type="Pfam" id="PF00126">
    <property type="entry name" value="HTH_1"/>
    <property type="match status" value="1"/>
</dbReference>
<accession>A0A9X3DYI2</accession>
<evidence type="ECO:0000313" key="6">
    <source>
        <dbReference type="EMBL" id="MCX5568092.1"/>
    </source>
</evidence>